<dbReference type="PANTHER" id="PTHR45625">
    <property type="entry name" value="PEPTIDYL-PROLYL CIS-TRANS ISOMERASE-RELATED"/>
    <property type="match status" value="1"/>
</dbReference>
<dbReference type="InterPro" id="IPR029000">
    <property type="entry name" value="Cyclophilin-like_dom_sf"/>
</dbReference>
<dbReference type="PANTHER" id="PTHR45625:SF4">
    <property type="entry name" value="PEPTIDYLPROLYL ISOMERASE DOMAIN AND WD REPEAT-CONTAINING PROTEIN 1"/>
    <property type="match status" value="1"/>
</dbReference>
<dbReference type="GO" id="GO:0006457">
    <property type="term" value="P:protein folding"/>
    <property type="evidence" value="ECO:0007669"/>
    <property type="project" value="InterPro"/>
</dbReference>
<dbReference type="RefSeq" id="WP_147661528.1">
    <property type="nucleotide sequence ID" value="NZ_CP042905.2"/>
</dbReference>
<keyword evidence="6" id="KW-1185">Reference proteome</keyword>
<dbReference type="EMBL" id="CP042905">
    <property type="protein sequence ID" value="QEE14579.1"/>
    <property type="molecule type" value="Genomic_DNA"/>
</dbReference>
<dbReference type="InterPro" id="IPR044666">
    <property type="entry name" value="Cyclophilin_A-like"/>
</dbReference>
<dbReference type="InterPro" id="IPR020892">
    <property type="entry name" value="Cyclophilin-type_PPIase_CS"/>
</dbReference>
<dbReference type="CDD" id="cd00317">
    <property type="entry name" value="cyclophilin"/>
    <property type="match status" value="1"/>
</dbReference>
<name>A0A5B9D629_9ARCH</name>
<keyword evidence="2" id="KW-0697">Rotamase</keyword>
<dbReference type="PRINTS" id="PR00153">
    <property type="entry name" value="CSAPPISMRASE"/>
</dbReference>
<evidence type="ECO:0000313" key="6">
    <source>
        <dbReference type="Proteomes" id="UP000321408"/>
    </source>
</evidence>
<evidence type="ECO:0000256" key="2">
    <source>
        <dbReference type="ARBA" id="ARBA00023110"/>
    </source>
</evidence>
<dbReference type="PROSITE" id="PS50072">
    <property type="entry name" value="CSA_PPIASE_2"/>
    <property type="match status" value="1"/>
</dbReference>
<dbReference type="GeneID" id="41328395"/>
<dbReference type="OrthoDB" id="12184at2157"/>
<dbReference type="Proteomes" id="UP000321408">
    <property type="component" value="Chromosome"/>
</dbReference>
<dbReference type="KEGG" id="psyt:DSAG12_00392"/>
<keyword evidence="3 5" id="KW-0413">Isomerase</keyword>
<dbReference type="InterPro" id="IPR024936">
    <property type="entry name" value="Cyclophilin-type_PPIase"/>
</dbReference>
<dbReference type="SUPFAM" id="SSF50891">
    <property type="entry name" value="Cyclophilin-like"/>
    <property type="match status" value="1"/>
</dbReference>
<dbReference type="EC" id="5.2.1.8" evidence="1"/>
<evidence type="ECO:0000256" key="1">
    <source>
        <dbReference type="ARBA" id="ARBA00013194"/>
    </source>
</evidence>
<reference evidence="5 6" key="2">
    <citation type="journal article" date="2024" name="Int. J. Syst. Evol. Microbiol.">
        <title>Promethearchaeum syntrophicum gen. nov., sp. nov., an anaerobic, obligately syntrophic archaeon, the first isolate of the lineage 'Asgard' archaea, and proposal of the new archaeal phylum Promethearchaeota phyl. nov. and kingdom Promethearchaeati regn. nov.</title>
        <authorList>
            <person name="Imachi H."/>
            <person name="Nobu M.K."/>
            <person name="Kato S."/>
            <person name="Takaki Y."/>
            <person name="Miyazaki M."/>
            <person name="Miyata M."/>
            <person name="Ogawara M."/>
            <person name="Saito Y."/>
            <person name="Sakai S."/>
            <person name="Tahara Y.O."/>
            <person name="Takano Y."/>
            <person name="Tasumi E."/>
            <person name="Uematsu K."/>
            <person name="Yoshimura T."/>
            <person name="Itoh T."/>
            <person name="Ohkuma M."/>
            <person name="Takai K."/>
        </authorList>
    </citation>
    <scope>NUCLEOTIDE SEQUENCE [LARGE SCALE GENOMIC DNA]</scope>
    <source>
        <strain evidence="5 6">MK-D1</strain>
    </source>
</reference>
<dbReference type="AlphaFoldDB" id="A0A5B9D629"/>
<gene>
    <name evidence="5" type="ORF">DSAG12_00392</name>
</gene>
<reference evidence="5 6" key="1">
    <citation type="journal article" date="2020" name="Nature">
        <title>Isolation of an archaeon at the prokaryote-eukaryote interface.</title>
        <authorList>
            <person name="Imachi H."/>
            <person name="Nobu M.K."/>
            <person name="Nakahara N."/>
            <person name="Morono Y."/>
            <person name="Ogawara M."/>
            <person name="Takaki Y."/>
            <person name="Takano Y."/>
            <person name="Uematsu K."/>
            <person name="Ikuta T."/>
            <person name="Ito M."/>
            <person name="Matsui Y."/>
            <person name="Miyazaki M."/>
            <person name="Murata K."/>
            <person name="Saito Y."/>
            <person name="Sakai S."/>
            <person name="Song C."/>
            <person name="Tasumi E."/>
            <person name="Yamanaka Y."/>
            <person name="Yamaguchi T."/>
            <person name="Kamagata Y."/>
            <person name="Tamaki H."/>
            <person name="Takai K."/>
        </authorList>
    </citation>
    <scope>NUCLEOTIDE SEQUENCE [LARGE SCALE GENOMIC DNA]</scope>
    <source>
        <strain evidence="5 6">MK-D1</strain>
    </source>
</reference>
<proteinExistence type="predicted"/>
<protein>
    <recommendedName>
        <fullName evidence="1">peptidylprolyl isomerase</fullName>
        <ecNumber evidence="1">5.2.1.8</ecNumber>
    </recommendedName>
</protein>
<evidence type="ECO:0000259" key="4">
    <source>
        <dbReference type="PROSITE" id="PS50072"/>
    </source>
</evidence>
<feature type="domain" description="PPIase cyclophilin-type" evidence="4">
    <location>
        <begin position="13"/>
        <end position="130"/>
    </location>
</feature>
<dbReference type="Pfam" id="PF00160">
    <property type="entry name" value="Pro_isomerase"/>
    <property type="match status" value="1"/>
</dbReference>
<dbReference type="PIRSF" id="PIRSF001467">
    <property type="entry name" value="Peptidylpro_ismrse"/>
    <property type="match status" value="1"/>
</dbReference>
<dbReference type="GO" id="GO:0003755">
    <property type="term" value="F:peptidyl-prolyl cis-trans isomerase activity"/>
    <property type="evidence" value="ECO:0007669"/>
    <property type="project" value="UniProtKB-KW"/>
</dbReference>
<dbReference type="PROSITE" id="PS00170">
    <property type="entry name" value="CSA_PPIASE_1"/>
    <property type="match status" value="1"/>
</dbReference>
<organism evidence="5 6">
    <name type="scientific">Promethearchaeum syntrophicum</name>
    <dbReference type="NCBI Taxonomy" id="2594042"/>
    <lineage>
        <taxon>Archaea</taxon>
        <taxon>Promethearchaeati</taxon>
        <taxon>Promethearchaeota</taxon>
        <taxon>Promethearchaeia</taxon>
        <taxon>Promethearchaeales</taxon>
        <taxon>Promethearchaeaceae</taxon>
        <taxon>Promethearchaeum</taxon>
    </lineage>
</organism>
<dbReference type="InterPro" id="IPR002130">
    <property type="entry name" value="Cyclophilin-type_PPIase_dom"/>
</dbReference>
<evidence type="ECO:0000256" key="3">
    <source>
        <dbReference type="ARBA" id="ARBA00023235"/>
    </source>
</evidence>
<evidence type="ECO:0000313" key="5">
    <source>
        <dbReference type="EMBL" id="QEE14579.1"/>
    </source>
</evidence>
<dbReference type="Gene3D" id="2.40.100.10">
    <property type="entry name" value="Cyclophilin-like"/>
    <property type="match status" value="1"/>
</dbReference>
<accession>A0A5B9D629</accession>
<sequence length="146" mass="15799">MSHPKVKMETTKGTLIIELYPEHAPGTVANFLKLINSQFYDGLTFHRVIPEFVIQGGCPKGTGSGGPGWKIKCETKGNPLIHKPGALSMAHAGKDTGGSQFFIVLTREHTSHLDGAHTVFGQVVDGLNLITSFVKGDRMTKVTQIE</sequence>